<dbReference type="GO" id="GO:0005886">
    <property type="term" value="C:plasma membrane"/>
    <property type="evidence" value="ECO:0007669"/>
    <property type="project" value="TreeGrafter"/>
</dbReference>
<feature type="transmembrane region" description="Helical" evidence="6">
    <location>
        <begin position="124"/>
        <end position="156"/>
    </location>
</feature>
<comment type="subcellular location">
    <subcellularLocation>
        <location evidence="1">Membrane</location>
        <topology evidence="1">Multi-pass membrane protein</topology>
    </subcellularLocation>
</comment>
<keyword evidence="2" id="KW-0813">Transport</keyword>
<dbReference type="CDD" id="cd01115">
    <property type="entry name" value="SLC13_permease"/>
    <property type="match status" value="1"/>
</dbReference>
<dbReference type="PANTHER" id="PTHR10283:SF82">
    <property type="entry name" value="SOLUTE CARRIER FAMILY 13 MEMBER 2"/>
    <property type="match status" value="1"/>
</dbReference>
<evidence type="ECO:0000256" key="4">
    <source>
        <dbReference type="ARBA" id="ARBA00022989"/>
    </source>
</evidence>
<dbReference type="Pfam" id="PF00939">
    <property type="entry name" value="Na_sulph_symp"/>
    <property type="match status" value="1"/>
</dbReference>
<keyword evidence="8" id="KW-1185">Reference proteome</keyword>
<dbReference type="InterPro" id="IPR031312">
    <property type="entry name" value="Na/sul_symport_CS"/>
</dbReference>
<protein>
    <submittedName>
        <fullName evidence="7">Anion transporter</fullName>
    </submittedName>
</protein>
<feature type="transmembrane region" description="Helical" evidence="6">
    <location>
        <begin position="85"/>
        <end position="104"/>
    </location>
</feature>
<feature type="transmembrane region" description="Helical" evidence="6">
    <location>
        <begin position="316"/>
        <end position="336"/>
    </location>
</feature>
<dbReference type="PROSITE" id="PS01271">
    <property type="entry name" value="NA_SULFATE"/>
    <property type="match status" value="1"/>
</dbReference>
<evidence type="ECO:0000256" key="2">
    <source>
        <dbReference type="ARBA" id="ARBA00022448"/>
    </source>
</evidence>
<dbReference type="InterPro" id="IPR001898">
    <property type="entry name" value="SLC13A/DASS"/>
</dbReference>
<evidence type="ECO:0000256" key="5">
    <source>
        <dbReference type="ARBA" id="ARBA00023136"/>
    </source>
</evidence>
<dbReference type="EMBL" id="ASHL01000010">
    <property type="protein sequence ID" value="EPD12392.1"/>
    <property type="molecule type" value="Genomic_DNA"/>
</dbReference>
<feature type="transmembrane region" description="Helical" evidence="6">
    <location>
        <begin position="33"/>
        <end position="50"/>
    </location>
</feature>
<evidence type="ECO:0000313" key="7">
    <source>
        <dbReference type="EMBL" id="EPD12392.1"/>
    </source>
</evidence>
<dbReference type="AlphaFoldDB" id="A0AB33YZC3"/>
<dbReference type="PANTHER" id="PTHR10283">
    <property type="entry name" value="SOLUTE CARRIER FAMILY 13 MEMBER"/>
    <property type="match status" value="1"/>
</dbReference>
<sequence>MTSPLSLKTLSLIAGPILSCVLFFSFHGKLPEPLIITAAIAVWCITWWIFEPVPIPITSLLPIAIFPLTGVLTSEQVAAAYGNKLILLLLGGFLLSTAISHCGAHRRIALTMVHWFGNNNPKRLVLGFMVASATLSMWISNTAATIMLLPVVLAVVDSTDNKKLAIPLLLGLAYSASIGGIGTPIGTPPNLIFMQVYEENTGLQISFTQWMSWALPLVITFIPIVWLWLTRHLQGTGEFSLPAVGAWTTHERRVTLVVGLTALLWITRREPFGGWSGWLNLPHANDASIALLAVIVLFITPNGNKQKLLDWKAAQQIPWGILLLFSGGICLAKAFVASGLSNQLGEQLSAVTAFSLIVMIAIIALSVTFMTEATSNTATTAMLMPILAATAINADIDPLLLMVPAAFSASCAFILPVATAPNTIVFSSGYIHGDQMAKEGFILNLLGTLVITAICWFVLL</sequence>
<keyword evidence="4 6" id="KW-1133">Transmembrane helix</keyword>
<feature type="transmembrane region" description="Helical" evidence="6">
    <location>
        <begin position="6"/>
        <end position="26"/>
    </location>
</feature>
<keyword evidence="5 6" id="KW-0472">Membrane</keyword>
<feature type="transmembrane region" description="Helical" evidence="6">
    <location>
        <begin position="207"/>
        <end position="229"/>
    </location>
</feature>
<name>A0AB33YZC3_9GAMM</name>
<feature type="transmembrane region" description="Helical" evidence="6">
    <location>
        <begin position="56"/>
        <end position="73"/>
    </location>
</feature>
<dbReference type="Proteomes" id="UP000015462">
    <property type="component" value="Unassembled WGS sequence"/>
</dbReference>
<organism evidence="7 8">
    <name type="scientific">Cycloclasticus pugetii</name>
    <dbReference type="NCBI Taxonomy" id="34068"/>
    <lineage>
        <taxon>Bacteria</taxon>
        <taxon>Pseudomonadati</taxon>
        <taxon>Pseudomonadota</taxon>
        <taxon>Gammaproteobacteria</taxon>
        <taxon>Thiotrichales</taxon>
        <taxon>Piscirickettsiaceae</taxon>
        <taxon>Cycloclasticus</taxon>
    </lineage>
</organism>
<feature type="transmembrane region" description="Helical" evidence="6">
    <location>
        <begin position="400"/>
        <end position="420"/>
    </location>
</feature>
<feature type="transmembrane region" description="Helical" evidence="6">
    <location>
        <begin position="441"/>
        <end position="459"/>
    </location>
</feature>
<evidence type="ECO:0000256" key="6">
    <source>
        <dbReference type="SAM" id="Phobius"/>
    </source>
</evidence>
<dbReference type="NCBIfam" id="TIGR00785">
    <property type="entry name" value="dass"/>
    <property type="match status" value="1"/>
</dbReference>
<evidence type="ECO:0000256" key="1">
    <source>
        <dbReference type="ARBA" id="ARBA00004141"/>
    </source>
</evidence>
<dbReference type="RefSeq" id="WP_015006933.1">
    <property type="nucleotide sequence ID" value="NZ_KE646810.1"/>
</dbReference>
<proteinExistence type="predicted"/>
<feature type="transmembrane region" description="Helical" evidence="6">
    <location>
        <begin position="287"/>
        <end position="304"/>
    </location>
</feature>
<comment type="caution">
    <text evidence="7">The sequence shown here is derived from an EMBL/GenBank/DDBJ whole genome shotgun (WGS) entry which is preliminary data.</text>
</comment>
<reference evidence="7 8" key="1">
    <citation type="journal article" date="2013" name="Genome Announc.">
        <title>Genome Sequence of the Pyrene- and Fluoranthene-Degrading Bacterium Cycloclasticus sp. Strain PY97M.</title>
        <authorList>
            <person name="Cui Z."/>
            <person name="Xu G."/>
            <person name="Li Q."/>
            <person name="Gao W."/>
            <person name="Zheng L."/>
        </authorList>
    </citation>
    <scope>NUCLEOTIDE SEQUENCE [LARGE SCALE GENOMIC DNA]</scope>
    <source>
        <strain evidence="7 8">PY97M</strain>
    </source>
</reference>
<feature type="transmembrane region" description="Helical" evidence="6">
    <location>
        <begin position="168"/>
        <end position="187"/>
    </location>
</feature>
<evidence type="ECO:0000313" key="8">
    <source>
        <dbReference type="Proteomes" id="UP000015462"/>
    </source>
</evidence>
<dbReference type="GO" id="GO:0015141">
    <property type="term" value="F:succinate transmembrane transporter activity"/>
    <property type="evidence" value="ECO:0007669"/>
    <property type="project" value="UniProtKB-ARBA"/>
</dbReference>
<feature type="transmembrane region" description="Helical" evidence="6">
    <location>
        <begin position="348"/>
        <end position="370"/>
    </location>
</feature>
<gene>
    <name evidence="7" type="ORF">L196_09739</name>
</gene>
<evidence type="ECO:0000256" key="3">
    <source>
        <dbReference type="ARBA" id="ARBA00022692"/>
    </source>
</evidence>
<keyword evidence="3 6" id="KW-0812">Transmembrane</keyword>
<accession>A0AB33YZC3</accession>